<name>A0A150J064_9EURY</name>
<gene>
    <name evidence="1" type="ORF">AMQ22_01457</name>
</gene>
<reference evidence="1 2" key="1">
    <citation type="journal article" date="2016" name="ISME J.">
        <title>Chasing the elusive Euryarchaeota class WSA2: genomes reveal a uniquely fastidious methyl-reducing methanogen.</title>
        <authorList>
            <person name="Nobu M.K."/>
            <person name="Narihiro T."/>
            <person name="Kuroda K."/>
            <person name="Mei R."/>
            <person name="Liu W.T."/>
        </authorList>
    </citation>
    <scope>NUCLEOTIDE SEQUENCE [LARGE SCALE GENOMIC DNA]</scope>
    <source>
        <strain evidence="1">U1lsi0528_Bin055</strain>
    </source>
</reference>
<protein>
    <recommendedName>
        <fullName evidence="3">RAMP superfamily protein</fullName>
    </recommendedName>
</protein>
<evidence type="ECO:0000313" key="1">
    <source>
        <dbReference type="EMBL" id="KYC50495.1"/>
    </source>
</evidence>
<accession>A0A150J064</accession>
<organism evidence="1 2">
    <name type="scientific">Candidatus Methanofastidiosum methylothiophilum</name>
    <dbReference type="NCBI Taxonomy" id="1705564"/>
    <lineage>
        <taxon>Archaea</taxon>
        <taxon>Methanobacteriati</taxon>
        <taxon>Methanobacteriota</taxon>
        <taxon>Stenosarchaea group</taxon>
        <taxon>Candidatus Methanofastidiosia</taxon>
        <taxon>Candidatus Methanofastidiosales</taxon>
        <taxon>Candidatus Methanofastidiosaceae</taxon>
        <taxon>Candidatus Methanofastidiosum</taxon>
    </lineage>
</organism>
<evidence type="ECO:0008006" key="3">
    <source>
        <dbReference type="Google" id="ProtNLM"/>
    </source>
</evidence>
<evidence type="ECO:0000313" key="2">
    <source>
        <dbReference type="Proteomes" id="UP000075398"/>
    </source>
</evidence>
<dbReference type="EMBL" id="LNGC01000072">
    <property type="protein sequence ID" value="KYC50495.1"/>
    <property type="molecule type" value="Genomic_DNA"/>
</dbReference>
<comment type="caution">
    <text evidence="1">The sequence shown here is derived from an EMBL/GenBank/DDBJ whole genome shotgun (WGS) entry which is preliminary data.</text>
</comment>
<dbReference type="Proteomes" id="UP000075398">
    <property type="component" value="Unassembled WGS sequence"/>
</dbReference>
<sequence length="288" mass="32783">MQTSVEIFEGRVVAVSEVSHMGESVGTEQKFNRKNITYKGKNVRVPCINANSIRGILRRKARDIFLDVIGRKRENYGAYVQYVLSSAGKQVKAKMAKEKGVQGDVIDYKYEQHVRKIIPYLSMFGVVVDQHFFEGRLSVSDLIPYACQTQFMTGVESNLNVNSVITERSNTTVDDSLVEGEKGLGEGDDIQKQQMRYGQELLKAGTLMRYKFKFRPDATNLDKGAFWSALRLFLQDPIVGGNNRIGCGELHFLDLKVNDQLADEYEKYLHETKDKALSYLDDLNRRWG</sequence>
<dbReference type="AlphaFoldDB" id="A0A150J064"/>
<proteinExistence type="predicted"/>